<sequence>MSATIANTVLTSGGLNVTYRAAGDRAVLIEYGPHSPVDLNVNFLVHAVARHVNSHPVRGLLEVVPGLRSLLVYYEPSVIGQSEVVSAVEECHQQMPEPSSLVLPSRRVRLPIAFDDSASREAVNWYCVSTRPDAPNVVDGNNIDYIVACNGFSDREHFYATVMETEWWNAFTGFYAGLASLLPLDPRCEVVAPKYNPARNWTPEGAVAFGGPCLVVHPIESPGAYQMFGRTLPISSLMPGPRTHRIDPTLLHPCDRISFFRTTEQELLELRRQVFEGRYDYDIEPGEFSVAEHTASTRADEIATEVARRRATRDAALETVRIP</sequence>
<keyword evidence="1" id="KW-0547">Nucleotide-binding</keyword>
<evidence type="ECO:0000256" key="2">
    <source>
        <dbReference type="ARBA" id="ARBA00022801"/>
    </source>
</evidence>
<dbReference type="GO" id="GO:0005524">
    <property type="term" value="F:ATP binding"/>
    <property type="evidence" value="ECO:0007669"/>
    <property type="project" value="UniProtKB-KW"/>
</dbReference>
<dbReference type="Gene3D" id="2.40.100.10">
    <property type="entry name" value="Cyclophilin-like"/>
    <property type="match status" value="1"/>
</dbReference>
<dbReference type="InterPro" id="IPR010016">
    <property type="entry name" value="PxpB"/>
</dbReference>
<evidence type="ECO:0000256" key="3">
    <source>
        <dbReference type="ARBA" id="ARBA00022840"/>
    </source>
</evidence>
<name>A0A839XR67_9PSEU</name>
<proteinExistence type="predicted"/>
<evidence type="ECO:0000313" key="6">
    <source>
        <dbReference type="Proteomes" id="UP000564573"/>
    </source>
</evidence>
<accession>A0A839XR67</accession>
<dbReference type="Proteomes" id="UP000564573">
    <property type="component" value="Unassembled WGS sequence"/>
</dbReference>
<dbReference type="SMART" id="SM00796">
    <property type="entry name" value="AHS1"/>
    <property type="match status" value="1"/>
</dbReference>
<dbReference type="InterPro" id="IPR029000">
    <property type="entry name" value="Cyclophilin-like_dom_sf"/>
</dbReference>
<keyword evidence="2 5" id="KW-0378">Hydrolase</keyword>
<protein>
    <submittedName>
        <fullName evidence="5">Allophanate hydrolase subunit 1</fullName>
    </submittedName>
</protein>
<dbReference type="PANTHER" id="PTHR34698">
    <property type="entry name" value="5-OXOPROLINASE SUBUNIT B"/>
    <property type="match status" value="1"/>
</dbReference>
<dbReference type="EMBL" id="JACIBS010000001">
    <property type="protein sequence ID" value="MBB3664479.1"/>
    <property type="molecule type" value="Genomic_DNA"/>
</dbReference>
<dbReference type="GO" id="GO:0016787">
    <property type="term" value="F:hydrolase activity"/>
    <property type="evidence" value="ECO:0007669"/>
    <property type="project" value="UniProtKB-KW"/>
</dbReference>
<dbReference type="SUPFAM" id="SSF50891">
    <property type="entry name" value="Cyclophilin-like"/>
    <property type="match status" value="1"/>
</dbReference>
<comment type="caution">
    <text evidence="5">The sequence shown here is derived from an EMBL/GenBank/DDBJ whole genome shotgun (WGS) entry which is preliminary data.</text>
</comment>
<dbReference type="RefSeq" id="WP_183784198.1">
    <property type="nucleotide sequence ID" value="NZ_JACIBS010000001.1"/>
</dbReference>
<feature type="domain" description="Carboxyltransferase" evidence="4">
    <location>
        <begin position="17"/>
        <end position="251"/>
    </location>
</feature>
<reference evidence="5 6" key="1">
    <citation type="submission" date="2020-08" db="EMBL/GenBank/DDBJ databases">
        <title>Sequencing the genomes of 1000 actinobacteria strains.</title>
        <authorList>
            <person name="Klenk H.-P."/>
        </authorList>
    </citation>
    <scope>NUCLEOTIDE SEQUENCE [LARGE SCALE GENOMIC DNA]</scope>
    <source>
        <strain evidence="5 6">DSM 45267</strain>
    </source>
</reference>
<dbReference type="Gene3D" id="3.30.1360.40">
    <property type="match status" value="1"/>
</dbReference>
<organism evidence="5 6">
    <name type="scientific">Prauserella sediminis</name>
    <dbReference type="NCBI Taxonomy" id="577680"/>
    <lineage>
        <taxon>Bacteria</taxon>
        <taxon>Bacillati</taxon>
        <taxon>Actinomycetota</taxon>
        <taxon>Actinomycetes</taxon>
        <taxon>Pseudonocardiales</taxon>
        <taxon>Pseudonocardiaceae</taxon>
        <taxon>Prauserella</taxon>
        <taxon>Prauserella salsuginis group</taxon>
    </lineage>
</organism>
<dbReference type="SUPFAM" id="SSF160467">
    <property type="entry name" value="PH0987 N-terminal domain-like"/>
    <property type="match status" value="1"/>
</dbReference>
<dbReference type="Pfam" id="PF02682">
    <property type="entry name" value="CT_C_D"/>
    <property type="match status" value="1"/>
</dbReference>
<dbReference type="AlphaFoldDB" id="A0A839XR67"/>
<gene>
    <name evidence="5" type="ORF">FB384_003383</name>
</gene>
<keyword evidence="6" id="KW-1185">Reference proteome</keyword>
<keyword evidence="3" id="KW-0067">ATP-binding</keyword>
<dbReference type="InterPro" id="IPR003833">
    <property type="entry name" value="CT_C_D"/>
</dbReference>
<evidence type="ECO:0000313" key="5">
    <source>
        <dbReference type="EMBL" id="MBB3664479.1"/>
    </source>
</evidence>
<dbReference type="PANTHER" id="PTHR34698:SF2">
    <property type="entry name" value="5-OXOPROLINASE SUBUNIT B"/>
    <property type="match status" value="1"/>
</dbReference>
<evidence type="ECO:0000256" key="1">
    <source>
        <dbReference type="ARBA" id="ARBA00022741"/>
    </source>
</evidence>
<evidence type="ECO:0000259" key="4">
    <source>
        <dbReference type="SMART" id="SM00796"/>
    </source>
</evidence>